<reference evidence="3" key="1">
    <citation type="journal article" date="2023" name="Science">
        <title>Genome structures resolve the early diversification of teleost fishes.</title>
        <authorList>
            <person name="Parey E."/>
            <person name="Louis A."/>
            <person name="Montfort J."/>
            <person name="Bouchez O."/>
            <person name="Roques C."/>
            <person name="Iampietro C."/>
            <person name="Lluch J."/>
            <person name="Castinel A."/>
            <person name="Donnadieu C."/>
            <person name="Desvignes T."/>
            <person name="Floi Bucao C."/>
            <person name="Jouanno E."/>
            <person name="Wen M."/>
            <person name="Mejri S."/>
            <person name="Dirks R."/>
            <person name="Jansen H."/>
            <person name="Henkel C."/>
            <person name="Chen W.J."/>
            <person name="Zahm M."/>
            <person name="Cabau C."/>
            <person name="Klopp C."/>
            <person name="Thompson A.W."/>
            <person name="Robinson-Rechavi M."/>
            <person name="Braasch I."/>
            <person name="Lecointre G."/>
            <person name="Bobe J."/>
            <person name="Postlethwait J.H."/>
            <person name="Berthelot C."/>
            <person name="Roest Crollius H."/>
            <person name="Guiguen Y."/>
        </authorList>
    </citation>
    <scope>NUCLEOTIDE SEQUENCE</scope>
    <source>
        <strain evidence="3">NC1722</strain>
    </source>
</reference>
<feature type="signal peptide" evidence="2">
    <location>
        <begin position="1"/>
        <end position="18"/>
    </location>
</feature>
<evidence type="ECO:0000313" key="4">
    <source>
        <dbReference type="Proteomes" id="UP001221898"/>
    </source>
</evidence>
<gene>
    <name evidence="3" type="ORF">AAFF_G00093840</name>
</gene>
<feature type="region of interest" description="Disordered" evidence="1">
    <location>
        <begin position="55"/>
        <end position="75"/>
    </location>
</feature>
<proteinExistence type="predicted"/>
<organism evidence="3 4">
    <name type="scientific">Aldrovandia affinis</name>
    <dbReference type="NCBI Taxonomy" id="143900"/>
    <lineage>
        <taxon>Eukaryota</taxon>
        <taxon>Metazoa</taxon>
        <taxon>Chordata</taxon>
        <taxon>Craniata</taxon>
        <taxon>Vertebrata</taxon>
        <taxon>Euteleostomi</taxon>
        <taxon>Actinopterygii</taxon>
        <taxon>Neopterygii</taxon>
        <taxon>Teleostei</taxon>
        <taxon>Notacanthiformes</taxon>
        <taxon>Halosauridae</taxon>
        <taxon>Aldrovandia</taxon>
    </lineage>
</organism>
<feature type="chain" id="PRO_5042091959" evidence="2">
    <location>
        <begin position="19"/>
        <end position="142"/>
    </location>
</feature>
<name>A0AAD7T3L3_9TELE</name>
<dbReference type="Proteomes" id="UP001221898">
    <property type="component" value="Unassembled WGS sequence"/>
</dbReference>
<dbReference type="EMBL" id="JAINUG010000016">
    <property type="protein sequence ID" value="KAJ8413388.1"/>
    <property type="molecule type" value="Genomic_DNA"/>
</dbReference>
<accession>A0AAD7T3L3</accession>
<comment type="caution">
    <text evidence="3">The sequence shown here is derived from an EMBL/GenBank/DDBJ whole genome shotgun (WGS) entry which is preliminary data.</text>
</comment>
<protein>
    <submittedName>
        <fullName evidence="3">Uncharacterized protein</fullName>
    </submittedName>
</protein>
<evidence type="ECO:0000256" key="1">
    <source>
        <dbReference type="SAM" id="MobiDB-lite"/>
    </source>
</evidence>
<evidence type="ECO:0000256" key="2">
    <source>
        <dbReference type="SAM" id="SignalP"/>
    </source>
</evidence>
<dbReference type="AlphaFoldDB" id="A0AAD7T3L3"/>
<sequence>MSWLFLLVFLGGGGLDSASNWGFLTFPYQKKLQDSLQNKLTGKILQSRGRTLIRHGAGGADGPVRTGPAQPHPHRCRAVYDAPLRRRSDGDEVWPEGSSATAACPEDITLHRSRSNSFCSQSHRRRYSNIYNRPTLIMKSYS</sequence>
<evidence type="ECO:0000313" key="3">
    <source>
        <dbReference type="EMBL" id="KAJ8413388.1"/>
    </source>
</evidence>
<keyword evidence="4" id="KW-1185">Reference proteome</keyword>
<keyword evidence="2" id="KW-0732">Signal</keyword>